<reference evidence="5" key="1">
    <citation type="submission" date="2019-02" db="EMBL/GenBank/DDBJ databases">
        <title>Isolation and identification of novel species under the genus Muribaculum.</title>
        <authorList>
            <person name="Miyake S."/>
            <person name="Ding Y."/>
            <person name="Low A."/>
            <person name="Soh M."/>
            <person name="Seedorf H."/>
        </authorList>
    </citation>
    <scope>NUCLEOTIDE SEQUENCE [LARGE SCALE GENOMIC DNA]</scope>
    <source>
        <strain evidence="5">H5</strain>
    </source>
</reference>
<dbReference type="Proteomes" id="UP000297149">
    <property type="component" value="Chromosome"/>
</dbReference>
<dbReference type="InterPro" id="IPR011990">
    <property type="entry name" value="TPR-like_helical_dom_sf"/>
</dbReference>
<dbReference type="RefSeq" id="WP_136413839.1">
    <property type="nucleotide sequence ID" value="NZ_CP039396.1"/>
</dbReference>
<keyword evidence="1" id="KW-0677">Repeat</keyword>
<dbReference type="KEGG" id="ddb:E7747_02115"/>
<evidence type="ECO:0000313" key="5">
    <source>
        <dbReference type="Proteomes" id="UP000297149"/>
    </source>
</evidence>
<evidence type="ECO:0000313" key="4">
    <source>
        <dbReference type="EMBL" id="QCD41207.1"/>
    </source>
</evidence>
<dbReference type="PANTHER" id="PTHR45586:SF1">
    <property type="entry name" value="LIPOPOLYSACCHARIDE ASSEMBLY PROTEIN B"/>
    <property type="match status" value="1"/>
</dbReference>
<dbReference type="SUPFAM" id="SSF48452">
    <property type="entry name" value="TPR-like"/>
    <property type="match status" value="1"/>
</dbReference>
<dbReference type="EMBL" id="CP039396">
    <property type="protein sequence ID" value="QCD41207.1"/>
    <property type="molecule type" value="Genomic_DNA"/>
</dbReference>
<name>A0A4P7W0E5_9BACT</name>
<evidence type="ECO:0000256" key="1">
    <source>
        <dbReference type="ARBA" id="ARBA00022737"/>
    </source>
</evidence>
<dbReference type="AlphaFoldDB" id="A0A4P7W0E5"/>
<dbReference type="Pfam" id="PF13432">
    <property type="entry name" value="TPR_16"/>
    <property type="match status" value="1"/>
</dbReference>
<protein>
    <submittedName>
        <fullName evidence="4">Tetratricopeptide repeat protein</fullName>
    </submittedName>
</protein>
<evidence type="ECO:0000256" key="2">
    <source>
        <dbReference type="ARBA" id="ARBA00022803"/>
    </source>
</evidence>
<keyword evidence="5" id="KW-1185">Reference proteome</keyword>
<sequence length="735" mass="83646">MNHQIDISKELERLISQRRVNDALDLIDNASATLGAVPELRSATSRLRESYELMTHYALQGMPDPARPELYAGIIADIRALADDLHRRSRLDDAPTLYFNTLRYQNMRPDISIATLLDEYRRVNRRLQMAMLTEDVEKAGREFSMRAEDLEKRIFNLIWITYPLTVDDAAAIGNLLSDISLAGHFKQLCVSALMLGQLEYPDEKRMRLLMDAYLSDNAEISVRALCSMLIIMSVRRNRPFSPALARRFDSLREDSRWSADVKMALLQFIRARDTERIGRKLTDEVIPEMMKLQPELEKLGRKPLDPESIEENPEWAELLDKSGISDKLKELQEIQEDGGDVMMVTFSKLKTFPFFNDISNWFLPFHTSHSSIAGSNDASVRMLADIMESAPMFCNSDKYSIILSLAQVPESQKQMMSSQLKAHSAQMAAMSFGDIDSSQKGRERLAGKYVQDIYRFFRLFRRKGEFNDPFATTLNLVTVPLLSDIFDDADTLLLVGEFYFKHKHFADAFDVFERLSDKVPPSAQLYQKMGYCMQMLGAIDTAVRYYEQSELLNAESLWTIKRLAICHRNSRNWEKAVEYYSRLAAANPDDANVALNLALCHLENGQTAEAMQLLYKVEFLQGESDRSSRPLVRCALLENNLDKARRYSDALLSRTPSASDYMHAGHIEILSGNLDNGVRLYAEAIAADNFDTGNFVRTFKSDMETYKAMSAIDSLTLGLILDEAIKRSSALGHKV</sequence>
<dbReference type="PANTHER" id="PTHR45586">
    <property type="entry name" value="TPR REPEAT-CONTAINING PROTEIN PA4667"/>
    <property type="match status" value="1"/>
</dbReference>
<accession>A0A4P7W0E5</accession>
<keyword evidence="2 3" id="KW-0802">TPR repeat</keyword>
<dbReference type="InterPro" id="IPR019734">
    <property type="entry name" value="TPR_rpt"/>
</dbReference>
<dbReference type="PROSITE" id="PS50005">
    <property type="entry name" value="TPR"/>
    <property type="match status" value="1"/>
</dbReference>
<dbReference type="InterPro" id="IPR051012">
    <property type="entry name" value="CellSynth/LPSAsmb/PSIAsmb"/>
</dbReference>
<organism evidence="4 5">
    <name type="scientific">Duncaniella dubosii</name>
    <dbReference type="NCBI Taxonomy" id="2518971"/>
    <lineage>
        <taxon>Bacteria</taxon>
        <taxon>Pseudomonadati</taxon>
        <taxon>Bacteroidota</taxon>
        <taxon>Bacteroidia</taxon>
        <taxon>Bacteroidales</taxon>
        <taxon>Muribaculaceae</taxon>
        <taxon>Duncaniella</taxon>
    </lineage>
</organism>
<evidence type="ECO:0000256" key="3">
    <source>
        <dbReference type="PROSITE-ProRule" id="PRU00339"/>
    </source>
</evidence>
<feature type="repeat" description="TPR" evidence="3">
    <location>
        <begin position="557"/>
        <end position="590"/>
    </location>
</feature>
<proteinExistence type="predicted"/>
<dbReference type="SMART" id="SM00028">
    <property type="entry name" value="TPR"/>
    <property type="match status" value="5"/>
</dbReference>
<gene>
    <name evidence="4" type="ORF">E7747_02115</name>
</gene>
<dbReference type="Gene3D" id="1.25.40.10">
    <property type="entry name" value="Tetratricopeptide repeat domain"/>
    <property type="match status" value="1"/>
</dbReference>